<feature type="compositionally biased region" description="Basic and acidic residues" evidence="1">
    <location>
        <begin position="1"/>
        <end position="16"/>
    </location>
</feature>
<feature type="compositionally biased region" description="Polar residues" evidence="1">
    <location>
        <begin position="17"/>
        <end position="36"/>
    </location>
</feature>
<keyword evidence="2" id="KW-0472">Membrane</keyword>
<name>A0A9N9AFS4_9GLOM</name>
<evidence type="ECO:0000256" key="1">
    <source>
        <dbReference type="SAM" id="MobiDB-lite"/>
    </source>
</evidence>
<organism evidence="3 4">
    <name type="scientific">Cetraspora pellucida</name>
    <dbReference type="NCBI Taxonomy" id="1433469"/>
    <lineage>
        <taxon>Eukaryota</taxon>
        <taxon>Fungi</taxon>
        <taxon>Fungi incertae sedis</taxon>
        <taxon>Mucoromycota</taxon>
        <taxon>Glomeromycotina</taxon>
        <taxon>Glomeromycetes</taxon>
        <taxon>Diversisporales</taxon>
        <taxon>Gigasporaceae</taxon>
        <taxon>Cetraspora</taxon>
    </lineage>
</organism>
<proteinExistence type="predicted"/>
<feature type="non-terminal residue" evidence="3">
    <location>
        <position position="544"/>
    </location>
</feature>
<evidence type="ECO:0000313" key="4">
    <source>
        <dbReference type="Proteomes" id="UP000789759"/>
    </source>
</evidence>
<keyword evidence="4" id="KW-1185">Reference proteome</keyword>
<dbReference type="EMBL" id="CAJVQA010001808">
    <property type="protein sequence ID" value="CAG8527006.1"/>
    <property type="molecule type" value="Genomic_DNA"/>
</dbReference>
<feature type="region of interest" description="Disordered" evidence="1">
    <location>
        <begin position="1"/>
        <end position="55"/>
    </location>
</feature>
<feature type="transmembrane region" description="Helical" evidence="2">
    <location>
        <begin position="174"/>
        <end position="198"/>
    </location>
</feature>
<keyword evidence="2" id="KW-0812">Transmembrane</keyword>
<dbReference type="AlphaFoldDB" id="A0A9N9AFS4"/>
<reference evidence="3" key="1">
    <citation type="submission" date="2021-06" db="EMBL/GenBank/DDBJ databases">
        <authorList>
            <person name="Kallberg Y."/>
            <person name="Tangrot J."/>
            <person name="Rosling A."/>
        </authorList>
    </citation>
    <scope>NUCLEOTIDE SEQUENCE</scope>
    <source>
        <strain evidence="3">FL966</strain>
    </source>
</reference>
<dbReference type="Proteomes" id="UP000789759">
    <property type="component" value="Unassembled WGS sequence"/>
</dbReference>
<dbReference type="OrthoDB" id="2427706at2759"/>
<accession>A0A9N9AFS4</accession>
<evidence type="ECO:0000313" key="3">
    <source>
        <dbReference type="EMBL" id="CAG8527006.1"/>
    </source>
</evidence>
<gene>
    <name evidence="3" type="ORF">CPELLU_LOCUS3665</name>
</gene>
<protein>
    <submittedName>
        <fullName evidence="3">6649_t:CDS:1</fullName>
    </submittedName>
</protein>
<sequence length="544" mass="60515">MSELPHGKADQEEREQASTSESSIKVASNEVSQESTEIPVRPQEPHDNSISQSSSSKAKRSKVICCGPSPNGITVFVELICLTITLIWIHKYNEIILPIESVFIHSIPYIVTYVISYSIADILNAIFNWFISKKIKDTDQYHDLMVAAANSQVLGFFTIIQRIMLIWKYRINKCLAFIMIFGLIAALTLLLSNITFAISTTPQIPGLMPIYSNSLNIDPLTPCGVGDASCPALLQDRFRFMWLQGASDVLLNGITKQLSVNWGDDPGGERKVMVAVVDNDTSINYKFVKDNKKSVPVFSFSTICNISTPPNFPGFRTPYHNLTMTDRINLTLAVEMDSWLENRWIAEVINLQQDDLNETTIMTVNLVKILSLNSKCEGISINTVKSKLCYPEIAKNITCYMNTHVENVESVSAGCKDDCPVIGFRFTNSARVNYSSPKPVYGDYMHKSLAIYGGNILIPQCIDNLVGCVNYNENNVSQVKDRFVELMYGITASGVMARRSLLSNNGTIVNVQSVVKGKAGVILKFEEGYYYTVVGLVVLCIVAY</sequence>
<evidence type="ECO:0000256" key="2">
    <source>
        <dbReference type="SAM" id="Phobius"/>
    </source>
</evidence>
<comment type="caution">
    <text evidence="3">The sequence shown here is derived from an EMBL/GenBank/DDBJ whole genome shotgun (WGS) entry which is preliminary data.</text>
</comment>
<feature type="transmembrane region" description="Helical" evidence="2">
    <location>
        <begin position="72"/>
        <end position="89"/>
    </location>
</feature>
<keyword evidence="2" id="KW-1133">Transmembrane helix</keyword>
<feature type="transmembrane region" description="Helical" evidence="2">
    <location>
        <begin position="110"/>
        <end position="132"/>
    </location>
</feature>